<accession>A0A9W6BJZ1</accession>
<evidence type="ECO:0008006" key="4">
    <source>
        <dbReference type="Google" id="ProtNLM"/>
    </source>
</evidence>
<dbReference type="EMBL" id="BRXU01000008">
    <property type="protein sequence ID" value="GLC53509.1"/>
    <property type="molecule type" value="Genomic_DNA"/>
</dbReference>
<dbReference type="PROSITE" id="PS50244">
    <property type="entry name" value="S5A_REDUCTASE"/>
    <property type="match status" value="1"/>
</dbReference>
<dbReference type="Gene3D" id="1.20.120.1630">
    <property type="match status" value="1"/>
</dbReference>
<comment type="caution">
    <text evidence="2">The sequence shown here is derived from an EMBL/GenBank/DDBJ whole genome shotgun (WGS) entry which is preliminary data.</text>
</comment>
<reference evidence="2 3" key="1">
    <citation type="journal article" date="2023" name="Commun. Biol.">
        <title>Reorganization of the ancestral sex-determining regions during the evolution of trioecy in Pleodorina starrii.</title>
        <authorList>
            <person name="Takahashi K."/>
            <person name="Suzuki S."/>
            <person name="Kawai-Toyooka H."/>
            <person name="Yamamoto K."/>
            <person name="Hamaji T."/>
            <person name="Ootsuki R."/>
            <person name="Yamaguchi H."/>
            <person name="Kawachi M."/>
            <person name="Higashiyama T."/>
            <person name="Nozaki H."/>
        </authorList>
    </citation>
    <scope>NUCLEOTIDE SEQUENCE [LARGE SCALE GENOMIC DNA]</scope>
    <source>
        <strain evidence="2 3">NIES-4479</strain>
    </source>
</reference>
<dbReference type="InterPro" id="IPR010721">
    <property type="entry name" value="UstE-like"/>
</dbReference>
<feature type="transmembrane region" description="Helical" evidence="1">
    <location>
        <begin position="117"/>
        <end position="136"/>
    </location>
</feature>
<name>A0A9W6BJZ1_9CHLO</name>
<dbReference type="AlphaFoldDB" id="A0A9W6BJZ1"/>
<dbReference type="GO" id="GO:0016020">
    <property type="term" value="C:membrane"/>
    <property type="evidence" value="ECO:0007669"/>
    <property type="project" value="TreeGrafter"/>
</dbReference>
<organism evidence="2 3">
    <name type="scientific">Pleodorina starrii</name>
    <dbReference type="NCBI Taxonomy" id="330485"/>
    <lineage>
        <taxon>Eukaryota</taxon>
        <taxon>Viridiplantae</taxon>
        <taxon>Chlorophyta</taxon>
        <taxon>core chlorophytes</taxon>
        <taxon>Chlorophyceae</taxon>
        <taxon>CS clade</taxon>
        <taxon>Chlamydomonadales</taxon>
        <taxon>Volvocaceae</taxon>
        <taxon>Pleodorina</taxon>
    </lineage>
</organism>
<feature type="transmembrane region" description="Helical" evidence="1">
    <location>
        <begin position="293"/>
        <end position="311"/>
    </location>
</feature>
<feature type="transmembrane region" description="Helical" evidence="1">
    <location>
        <begin position="143"/>
        <end position="165"/>
    </location>
</feature>
<dbReference type="PANTHER" id="PTHR32251:SF17">
    <property type="entry name" value="STEROID 5-ALPHA REDUCTASE C-TERMINAL DOMAIN-CONTAINING PROTEIN"/>
    <property type="match status" value="1"/>
</dbReference>
<keyword evidence="1" id="KW-1133">Transmembrane helix</keyword>
<keyword evidence="3" id="KW-1185">Reference proteome</keyword>
<evidence type="ECO:0000313" key="2">
    <source>
        <dbReference type="EMBL" id="GLC53509.1"/>
    </source>
</evidence>
<dbReference type="Proteomes" id="UP001165080">
    <property type="component" value="Unassembled WGS sequence"/>
</dbReference>
<evidence type="ECO:0000256" key="1">
    <source>
        <dbReference type="SAM" id="Phobius"/>
    </source>
</evidence>
<dbReference type="PANTHER" id="PTHR32251">
    <property type="entry name" value="3-OXO-5-ALPHA-STEROID 4-DEHYDROGENASE"/>
    <property type="match status" value="1"/>
</dbReference>
<keyword evidence="1" id="KW-0812">Transmembrane</keyword>
<gene>
    <name evidence="2" type="primary">PLESTMB000380</name>
    <name evidence="2" type="ORF">PLESTB_000757300</name>
</gene>
<feature type="transmembrane region" description="Helical" evidence="1">
    <location>
        <begin position="238"/>
        <end position="262"/>
    </location>
</feature>
<dbReference type="OrthoDB" id="67965at2759"/>
<evidence type="ECO:0000313" key="3">
    <source>
        <dbReference type="Proteomes" id="UP001165080"/>
    </source>
</evidence>
<keyword evidence="1" id="KW-0472">Membrane</keyword>
<feature type="transmembrane region" description="Helical" evidence="1">
    <location>
        <begin position="211"/>
        <end position="232"/>
    </location>
</feature>
<dbReference type="Pfam" id="PF06966">
    <property type="entry name" value="DUF1295"/>
    <property type="match status" value="1"/>
</dbReference>
<proteinExistence type="predicted"/>
<protein>
    <recommendedName>
        <fullName evidence="4">Steroid 5-alpha reductase C-terminal domain-containing protein</fullName>
    </recommendedName>
</protein>
<sequence length="376" mass="40728">MTENAFEQTPPVTQSVANPLQLTSMLRALSAKLRTVALNVSRDLSKPAQGVTGLSLLARQSRSALLGARGRRLLRGSLLGGAGSGAVMLTDSASALASSLHTLTPGQLLLNVREMGLLGWLVVDLAINWLGWAAAAAFRTEKFYDLLGSASFLTLTAGSLLTGGASGARKFLVSGMVAAWAVRLGSYLVTRIAKTGKDVRFDDVKDKPATFFVYWTMQAVWVFVSLLPVLFINGGRTAAPLTALDAIGVLVYSTGLVLEATADAQKSAFKSRPENKGRFIDEGLWSLSRHPNYFGEMMIWWGVFLTCAPGFSSPWHYAALASPVTVMLLLRYVSGVPLLERMAEERWGTEAAYQEYKARTHLLLPLPRMFKDAHTS</sequence>